<evidence type="ECO:0000256" key="2">
    <source>
        <dbReference type="ARBA" id="ARBA00009045"/>
    </source>
</evidence>
<dbReference type="SUPFAM" id="SSF144091">
    <property type="entry name" value="Rhomboid-like"/>
    <property type="match status" value="1"/>
</dbReference>
<dbReference type="InterPro" id="IPR035952">
    <property type="entry name" value="Rhomboid-like_sf"/>
</dbReference>
<keyword evidence="4" id="KW-0378">Hydrolase</keyword>
<dbReference type="EMBL" id="NHZQ01000087">
    <property type="protein sequence ID" value="PSK53935.1"/>
    <property type="molecule type" value="Genomic_DNA"/>
</dbReference>
<feature type="transmembrane region" description="Helical" evidence="8">
    <location>
        <begin position="76"/>
        <end position="97"/>
    </location>
</feature>
<keyword evidence="5 8" id="KW-1133">Transmembrane helix</keyword>
<evidence type="ECO:0000259" key="9">
    <source>
        <dbReference type="Pfam" id="PF01694"/>
    </source>
</evidence>
<dbReference type="InterPro" id="IPR050925">
    <property type="entry name" value="Rhomboid_protease_S54"/>
</dbReference>
<feature type="domain" description="Peptidase S54 rhomboid" evidence="9">
    <location>
        <begin position="125"/>
        <end position="286"/>
    </location>
</feature>
<dbReference type="Gene3D" id="1.20.1540.10">
    <property type="entry name" value="Rhomboid-like"/>
    <property type="match status" value="1"/>
</dbReference>
<dbReference type="OrthoDB" id="418595at2759"/>
<dbReference type="AlphaFoldDB" id="A0A2P8A0G3"/>
<keyword evidence="6 8" id="KW-0472">Membrane</keyword>
<feature type="transmembrane region" description="Helical" evidence="8">
    <location>
        <begin position="156"/>
        <end position="184"/>
    </location>
</feature>
<dbReference type="PANTHER" id="PTHR43731">
    <property type="entry name" value="RHOMBOID PROTEASE"/>
    <property type="match status" value="1"/>
</dbReference>
<feature type="transmembrane region" description="Helical" evidence="8">
    <location>
        <begin position="210"/>
        <end position="228"/>
    </location>
</feature>
<dbReference type="Pfam" id="PF01694">
    <property type="entry name" value="Rhomboid"/>
    <property type="match status" value="1"/>
</dbReference>
<evidence type="ECO:0000256" key="4">
    <source>
        <dbReference type="ARBA" id="ARBA00022801"/>
    </source>
</evidence>
<dbReference type="PANTHER" id="PTHR43731:SF14">
    <property type="entry name" value="PRESENILIN-ASSOCIATED RHOMBOID-LIKE PROTEIN, MITOCHONDRIAL"/>
    <property type="match status" value="1"/>
</dbReference>
<evidence type="ECO:0000256" key="7">
    <source>
        <dbReference type="SAM" id="MobiDB-lite"/>
    </source>
</evidence>
<comment type="subcellular location">
    <subcellularLocation>
        <location evidence="1">Membrane</location>
        <topology evidence="1">Multi-pass membrane protein</topology>
    </subcellularLocation>
</comment>
<feature type="region of interest" description="Disordered" evidence="7">
    <location>
        <begin position="17"/>
        <end position="38"/>
    </location>
</feature>
<dbReference type="Proteomes" id="UP000243723">
    <property type="component" value="Unassembled WGS sequence"/>
</dbReference>
<evidence type="ECO:0000256" key="8">
    <source>
        <dbReference type="SAM" id="Phobius"/>
    </source>
</evidence>
<evidence type="ECO:0000256" key="1">
    <source>
        <dbReference type="ARBA" id="ARBA00004141"/>
    </source>
</evidence>
<evidence type="ECO:0000313" key="11">
    <source>
        <dbReference type="Proteomes" id="UP000243723"/>
    </source>
</evidence>
<protein>
    <recommendedName>
        <fullName evidence="9">Peptidase S54 rhomboid domain-containing protein</fullName>
    </recommendedName>
</protein>
<accession>A0A2P8A0G3</accession>
<name>A0A2P8A0G3_9PEZI</name>
<dbReference type="InterPro" id="IPR022764">
    <property type="entry name" value="Peptidase_S54_rhomboid_dom"/>
</dbReference>
<evidence type="ECO:0000256" key="6">
    <source>
        <dbReference type="ARBA" id="ARBA00023136"/>
    </source>
</evidence>
<organism evidence="10 11">
    <name type="scientific">Elsinoe australis</name>
    <dbReference type="NCBI Taxonomy" id="40998"/>
    <lineage>
        <taxon>Eukaryota</taxon>
        <taxon>Fungi</taxon>
        <taxon>Dikarya</taxon>
        <taxon>Ascomycota</taxon>
        <taxon>Pezizomycotina</taxon>
        <taxon>Dothideomycetes</taxon>
        <taxon>Dothideomycetidae</taxon>
        <taxon>Myriangiales</taxon>
        <taxon>Elsinoaceae</taxon>
        <taxon>Elsinoe</taxon>
    </lineage>
</organism>
<dbReference type="GO" id="GO:0004252">
    <property type="term" value="F:serine-type endopeptidase activity"/>
    <property type="evidence" value="ECO:0007669"/>
    <property type="project" value="InterPro"/>
</dbReference>
<feature type="transmembrane region" description="Helical" evidence="8">
    <location>
        <begin position="127"/>
        <end position="144"/>
    </location>
</feature>
<dbReference type="STRING" id="40998.A0A2P8A0G3"/>
<keyword evidence="11" id="KW-1185">Reference proteome</keyword>
<keyword evidence="3 8" id="KW-0812">Transmembrane</keyword>
<evidence type="ECO:0000313" key="10">
    <source>
        <dbReference type="EMBL" id="PSK53935.1"/>
    </source>
</evidence>
<sequence length="288" mass="31379">MSGTCFLGQPSRRTFFNFSHRPTPPKRQGKPTSPSRTPKRLSEWLIARSMNGQTHLYRRHYSSNSSGSSPLDSANLAFYILLALNVIPYTISTFASFPDSSPTTRNLSAWIRQNFTFTYSTAESKPWTFLTAGFMHANLLHLLFNMLTLRTGFQILGFTASLAPAQLVSLHLAGVLGGTLVSYLSTGREVEDAKSTGNRMRQFQAEQRRYVGASAGVSGVLVAASCIAPRFPITVMFIPVAVPLAGATAGFLFLDAYLLGNATSFVAHEGHLGGAVAGALYYLARLRR</sequence>
<gene>
    <name evidence="10" type="ORF">B9Z65_7741</name>
</gene>
<dbReference type="GO" id="GO:0016020">
    <property type="term" value="C:membrane"/>
    <property type="evidence" value="ECO:0007669"/>
    <property type="project" value="UniProtKB-SubCell"/>
</dbReference>
<feature type="transmembrane region" description="Helical" evidence="8">
    <location>
        <begin position="235"/>
        <end position="259"/>
    </location>
</feature>
<evidence type="ECO:0000256" key="3">
    <source>
        <dbReference type="ARBA" id="ARBA00022692"/>
    </source>
</evidence>
<proteinExistence type="inferred from homology"/>
<comment type="caution">
    <text evidence="10">The sequence shown here is derived from an EMBL/GenBank/DDBJ whole genome shotgun (WGS) entry which is preliminary data.</text>
</comment>
<comment type="similarity">
    <text evidence="2">Belongs to the peptidase S54 family.</text>
</comment>
<reference evidence="10 11" key="1">
    <citation type="submission" date="2017-05" db="EMBL/GenBank/DDBJ databases">
        <title>Draft genome sequence of Elsinoe australis.</title>
        <authorList>
            <person name="Cheng Q."/>
        </authorList>
    </citation>
    <scope>NUCLEOTIDE SEQUENCE [LARGE SCALE GENOMIC DNA]</scope>
    <source>
        <strain evidence="10 11">NL1</strain>
    </source>
</reference>
<evidence type="ECO:0000256" key="5">
    <source>
        <dbReference type="ARBA" id="ARBA00022989"/>
    </source>
</evidence>